<dbReference type="NCBIfam" id="TIGR01098">
    <property type="entry name" value="3A0109s03R"/>
    <property type="match status" value="1"/>
</dbReference>
<dbReference type="SUPFAM" id="SSF53850">
    <property type="entry name" value="Periplasmic binding protein-like II"/>
    <property type="match status" value="1"/>
</dbReference>
<dbReference type="PANTHER" id="PTHR35841:SF1">
    <property type="entry name" value="PHOSPHONATES-BINDING PERIPLASMIC PROTEIN"/>
    <property type="match status" value="1"/>
</dbReference>
<gene>
    <name evidence="2" type="ORF">METZ01_LOCUS122191</name>
</gene>
<dbReference type="CDD" id="cd01071">
    <property type="entry name" value="PBP2_PhnD_like"/>
    <property type="match status" value="1"/>
</dbReference>
<dbReference type="EMBL" id="UINC01016700">
    <property type="protein sequence ID" value="SVA69337.1"/>
    <property type="molecule type" value="Genomic_DNA"/>
</dbReference>
<evidence type="ECO:0008006" key="3">
    <source>
        <dbReference type="Google" id="ProtNLM"/>
    </source>
</evidence>
<dbReference type="Gene3D" id="3.40.190.10">
    <property type="entry name" value="Periplasmic binding protein-like II"/>
    <property type="match status" value="2"/>
</dbReference>
<evidence type="ECO:0000256" key="1">
    <source>
        <dbReference type="ARBA" id="ARBA00022729"/>
    </source>
</evidence>
<protein>
    <recommendedName>
        <fullName evidence="3">Solute-binding protein family 3/N-terminal domain-containing protein</fullName>
    </recommendedName>
</protein>
<keyword evidence="1" id="KW-0732">Signal</keyword>
<dbReference type="GO" id="GO:0043190">
    <property type="term" value="C:ATP-binding cassette (ABC) transporter complex"/>
    <property type="evidence" value="ECO:0007669"/>
    <property type="project" value="InterPro"/>
</dbReference>
<dbReference type="PANTHER" id="PTHR35841">
    <property type="entry name" value="PHOSPHONATES-BINDING PERIPLASMIC PROTEIN"/>
    <property type="match status" value="1"/>
</dbReference>
<reference evidence="2" key="1">
    <citation type="submission" date="2018-05" db="EMBL/GenBank/DDBJ databases">
        <authorList>
            <person name="Lanie J.A."/>
            <person name="Ng W.-L."/>
            <person name="Kazmierczak K.M."/>
            <person name="Andrzejewski T.M."/>
            <person name="Davidsen T.M."/>
            <person name="Wayne K.J."/>
            <person name="Tettelin H."/>
            <person name="Glass J.I."/>
            <person name="Rusch D."/>
            <person name="Podicherti R."/>
            <person name="Tsui H.-C.T."/>
            <person name="Winkler M.E."/>
        </authorList>
    </citation>
    <scope>NUCLEOTIDE SEQUENCE</scope>
</reference>
<evidence type="ECO:0000313" key="2">
    <source>
        <dbReference type="EMBL" id="SVA69337.1"/>
    </source>
</evidence>
<sequence>MEPSLSFLQFSILFRSGCLFLVILFQVVGMLRPVSAEMLGTSRNPIRMMFVPSGDAQVIVKGGQEVAELLQKETGLHFKTSVATSYAAVIEAMGAGKVDIGWLATFSYVLAKDKYDVELLLVVQRFGSPFYRGQIMVRADSGINSLDNLQGKRFAFVDPASTSGHLYPKTLLLSKGLDPKTFFSKTIFAGSHNAVVLSIYKGEVDGGAAYDGSRAAVAKSYPDVFEKIKVLAYTKEIPNDTVSVRKELPEGLKVKLRNGLKKISDSPKGSKVLKRLYGISGLMDLDGLFDPVREAGRLLDLNLENPNVKN</sequence>
<dbReference type="InterPro" id="IPR005770">
    <property type="entry name" value="PhnD"/>
</dbReference>
<dbReference type="Pfam" id="PF12974">
    <property type="entry name" value="Phosphonate-bd"/>
    <property type="match status" value="1"/>
</dbReference>
<organism evidence="2">
    <name type="scientific">marine metagenome</name>
    <dbReference type="NCBI Taxonomy" id="408172"/>
    <lineage>
        <taxon>unclassified sequences</taxon>
        <taxon>metagenomes</taxon>
        <taxon>ecological metagenomes</taxon>
    </lineage>
</organism>
<name>A0A381XYV4_9ZZZZ</name>
<dbReference type="GO" id="GO:0055085">
    <property type="term" value="P:transmembrane transport"/>
    <property type="evidence" value="ECO:0007669"/>
    <property type="project" value="InterPro"/>
</dbReference>
<proteinExistence type="predicted"/>
<accession>A0A381XYV4</accession>
<dbReference type="AlphaFoldDB" id="A0A381XYV4"/>